<organism evidence="4 5">
    <name type="scientific">Cetobacterium ceti</name>
    <dbReference type="NCBI Taxonomy" id="180163"/>
    <lineage>
        <taxon>Bacteria</taxon>
        <taxon>Fusobacteriati</taxon>
        <taxon>Fusobacteriota</taxon>
        <taxon>Fusobacteriia</taxon>
        <taxon>Fusobacteriales</taxon>
        <taxon>Fusobacteriaceae</taxon>
        <taxon>Cetobacterium</taxon>
    </lineage>
</organism>
<gene>
    <name evidence="4" type="ORF">SAMN02745174_01272</name>
</gene>
<dbReference type="GO" id="GO:0009103">
    <property type="term" value="P:lipopolysaccharide biosynthetic process"/>
    <property type="evidence" value="ECO:0007669"/>
    <property type="project" value="TreeGrafter"/>
</dbReference>
<dbReference type="PANTHER" id="PTHR46401:SF2">
    <property type="entry name" value="GLYCOSYLTRANSFERASE WBBK-RELATED"/>
    <property type="match status" value="1"/>
</dbReference>
<sequence length="383" mass="45037">MRKIILFLSWRDIKSPKKGGAEVYTHEMLKRADKSEYEFIHFSPIFENCQNDEIIDGVRYVRGGKGPFSVILEAKKYYNMNEEYIDYVVDQCNTHRFFTKLWVPKEKRIFFIHQLTREIWDLNLSFPLNKIGKILETSFLKLSKDDPTITVSKSTKDDLVKIGFNKQKIEILPEGIDFPHWNWQQFLPKSKDPIFIYVGRFANYKGIDTAIRAFIKFKSRYSRSLLWIVGKKNEEYITNVIDKIIQYEASDPIQTTIDIIYHGFVTEERKLELMSKAHALIFPSIREGWGLVITEAAAVGTPSIGFNSPGIRDALDYGEAGYLCKENTVEEIYENMCRVYENPNEYREIRKAAYEYSLNFHWDNTGKAFNQFLKNLKEKKYDF</sequence>
<dbReference type="RefSeq" id="WP_078693770.1">
    <property type="nucleotide sequence ID" value="NZ_FUWX01000009.1"/>
</dbReference>
<dbReference type="InterPro" id="IPR028098">
    <property type="entry name" value="Glyco_trans_4-like_N"/>
</dbReference>
<evidence type="ECO:0000313" key="5">
    <source>
        <dbReference type="Proteomes" id="UP000191153"/>
    </source>
</evidence>
<feature type="domain" description="Glycosyl transferase family 1" evidence="2">
    <location>
        <begin position="185"/>
        <end position="355"/>
    </location>
</feature>
<dbReference type="Pfam" id="PF00534">
    <property type="entry name" value="Glycos_transf_1"/>
    <property type="match status" value="1"/>
</dbReference>
<dbReference type="PANTHER" id="PTHR46401">
    <property type="entry name" value="GLYCOSYLTRANSFERASE WBBK-RELATED"/>
    <property type="match status" value="1"/>
</dbReference>
<feature type="domain" description="Glycosyltransferase subfamily 4-like N-terminal" evidence="3">
    <location>
        <begin position="19"/>
        <end position="177"/>
    </location>
</feature>
<accession>A0A1T4MPU0</accession>
<evidence type="ECO:0000259" key="3">
    <source>
        <dbReference type="Pfam" id="PF13439"/>
    </source>
</evidence>
<proteinExistence type="predicted"/>
<evidence type="ECO:0000313" key="4">
    <source>
        <dbReference type="EMBL" id="SJZ69042.1"/>
    </source>
</evidence>
<dbReference type="SUPFAM" id="SSF53756">
    <property type="entry name" value="UDP-Glycosyltransferase/glycogen phosphorylase"/>
    <property type="match status" value="1"/>
</dbReference>
<dbReference type="Proteomes" id="UP000191153">
    <property type="component" value="Unassembled WGS sequence"/>
</dbReference>
<keyword evidence="1 4" id="KW-0808">Transferase</keyword>
<keyword evidence="5" id="KW-1185">Reference proteome</keyword>
<protein>
    <submittedName>
        <fullName evidence="4">Glycosyltransferase involved in cell wall bisynthesis</fullName>
    </submittedName>
</protein>
<dbReference type="GO" id="GO:0016757">
    <property type="term" value="F:glycosyltransferase activity"/>
    <property type="evidence" value="ECO:0007669"/>
    <property type="project" value="InterPro"/>
</dbReference>
<dbReference type="Gene3D" id="3.40.50.2000">
    <property type="entry name" value="Glycogen Phosphorylase B"/>
    <property type="match status" value="2"/>
</dbReference>
<evidence type="ECO:0000259" key="2">
    <source>
        <dbReference type="Pfam" id="PF00534"/>
    </source>
</evidence>
<name>A0A1T4MPU0_9FUSO</name>
<dbReference type="AlphaFoldDB" id="A0A1T4MPU0"/>
<dbReference type="Pfam" id="PF13439">
    <property type="entry name" value="Glyco_transf_4"/>
    <property type="match status" value="1"/>
</dbReference>
<evidence type="ECO:0000256" key="1">
    <source>
        <dbReference type="ARBA" id="ARBA00022679"/>
    </source>
</evidence>
<dbReference type="EMBL" id="FUWX01000009">
    <property type="protein sequence ID" value="SJZ69042.1"/>
    <property type="molecule type" value="Genomic_DNA"/>
</dbReference>
<dbReference type="OrthoDB" id="9787617at2"/>
<dbReference type="InterPro" id="IPR001296">
    <property type="entry name" value="Glyco_trans_1"/>
</dbReference>
<dbReference type="CDD" id="cd03801">
    <property type="entry name" value="GT4_PimA-like"/>
    <property type="match status" value="1"/>
</dbReference>
<reference evidence="4 5" key="1">
    <citation type="submission" date="2017-02" db="EMBL/GenBank/DDBJ databases">
        <authorList>
            <person name="Peterson S.W."/>
        </authorList>
    </citation>
    <scope>NUCLEOTIDE SEQUENCE [LARGE SCALE GENOMIC DNA]</scope>
    <source>
        <strain evidence="4 5">ATCC 700028</strain>
    </source>
</reference>
<dbReference type="STRING" id="180163.SAMN02745174_01272"/>